<proteinExistence type="predicted"/>
<evidence type="ECO:0000313" key="3">
    <source>
        <dbReference type="Proteomes" id="UP000284706"/>
    </source>
</evidence>
<comment type="caution">
    <text evidence="2">The sequence shown here is derived from an EMBL/GenBank/DDBJ whole genome shotgun (WGS) entry which is preliminary data.</text>
</comment>
<dbReference type="AlphaFoldDB" id="A0A409X5H0"/>
<gene>
    <name evidence="2" type="ORF">CVT26_013549</name>
</gene>
<dbReference type="Proteomes" id="UP000284706">
    <property type="component" value="Unassembled WGS sequence"/>
</dbReference>
<dbReference type="InParanoid" id="A0A409X5H0"/>
<evidence type="ECO:0000256" key="1">
    <source>
        <dbReference type="SAM" id="MobiDB-lite"/>
    </source>
</evidence>
<dbReference type="EMBL" id="NHYE01004156">
    <property type="protein sequence ID" value="PPQ86043.1"/>
    <property type="molecule type" value="Genomic_DNA"/>
</dbReference>
<evidence type="ECO:0000313" key="2">
    <source>
        <dbReference type="EMBL" id="PPQ86043.1"/>
    </source>
</evidence>
<feature type="compositionally biased region" description="Basic and acidic residues" evidence="1">
    <location>
        <begin position="66"/>
        <end position="75"/>
    </location>
</feature>
<sequence length="75" mass="7300">MGSSACEGVTRTLGIGCAGGVELAEVEGPAVLDGNPGVMGVEVPVPGREPDAGECPPGGVSLGFGAEEKGMRSLM</sequence>
<organism evidence="2 3">
    <name type="scientific">Gymnopilus dilepis</name>
    <dbReference type="NCBI Taxonomy" id="231916"/>
    <lineage>
        <taxon>Eukaryota</taxon>
        <taxon>Fungi</taxon>
        <taxon>Dikarya</taxon>
        <taxon>Basidiomycota</taxon>
        <taxon>Agaricomycotina</taxon>
        <taxon>Agaricomycetes</taxon>
        <taxon>Agaricomycetidae</taxon>
        <taxon>Agaricales</taxon>
        <taxon>Agaricineae</taxon>
        <taxon>Hymenogastraceae</taxon>
        <taxon>Gymnopilus</taxon>
    </lineage>
</organism>
<protein>
    <submittedName>
        <fullName evidence="2">Uncharacterized protein</fullName>
    </submittedName>
</protein>
<accession>A0A409X5H0</accession>
<keyword evidence="3" id="KW-1185">Reference proteome</keyword>
<name>A0A409X5H0_9AGAR</name>
<reference evidence="2 3" key="1">
    <citation type="journal article" date="2018" name="Evol. Lett.">
        <title>Horizontal gene cluster transfer increased hallucinogenic mushroom diversity.</title>
        <authorList>
            <person name="Reynolds H.T."/>
            <person name="Vijayakumar V."/>
            <person name="Gluck-Thaler E."/>
            <person name="Korotkin H.B."/>
            <person name="Matheny P.B."/>
            <person name="Slot J.C."/>
        </authorList>
    </citation>
    <scope>NUCLEOTIDE SEQUENCE [LARGE SCALE GENOMIC DNA]</scope>
    <source>
        <strain evidence="2 3">SRW20</strain>
    </source>
</reference>
<feature type="region of interest" description="Disordered" evidence="1">
    <location>
        <begin position="48"/>
        <end position="75"/>
    </location>
</feature>